<evidence type="ECO:0000256" key="9">
    <source>
        <dbReference type="ARBA" id="ARBA00051775"/>
    </source>
</evidence>
<dbReference type="GO" id="GO:0005829">
    <property type="term" value="C:cytosol"/>
    <property type="evidence" value="ECO:0007669"/>
    <property type="project" value="UniProtKB-ARBA"/>
</dbReference>
<dbReference type="Gene3D" id="2.40.50.100">
    <property type="match status" value="1"/>
</dbReference>
<dbReference type="Pfam" id="PF00364">
    <property type="entry name" value="Biotin_lipoyl"/>
    <property type="match status" value="1"/>
</dbReference>
<evidence type="ECO:0000259" key="13">
    <source>
        <dbReference type="PROSITE" id="PS51826"/>
    </source>
</evidence>
<evidence type="ECO:0000256" key="3">
    <source>
        <dbReference type="ARBA" id="ARBA00007317"/>
    </source>
</evidence>
<keyword evidence="8 10" id="KW-0012">Acyltransferase</keyword>
<organism evidence="14 15">
    <name type="scientific">Blyttiomyces helicus</name>
    <dbReference type="NCBI Taxonomy" id="388810"/>
    <lineage>
        <taxon>Eukaryota</taxon>
        <taxon>Fungi</taxon>
        <taxon>Fungi incertae sedis</taxon>
        <taxon>Chytridiomycota</taxon>
        <taxon>Chytridiomycota incertae sedis</taxon>
        <taxon>Chytridiomycetes</taxon>
        <taxon>Chytridiomycetes incertae sedis</taxon>
        <taxon>Blyttiomyces</taxon>
    </lineage>
</organism>
<evidence type="ECO:0000256" key="11">
    <source>
        <dbReference type="SAM" id="MobiDB-lite"/>
    </source>
</evidence>
<keyword evidence="6" id="KW-0809">Transit peptide</keyword>
<dbReference type="GO" id="GO:0043754">
    <property type="term" value="F:dihydrolipoamide branched chain acyltransferase activity"/>
    <property type="evidence" value="ECO:0007669"/>
    <property type="project" value="UniProtKB-EC"/>
</dbReference>
<dbReference type="SUPFAM" id="SSF51230">
    <property type="entry name" value="Single hybrid motif"/>
    <property type="match status" value="1"/>
</dbReference>
<feature type="domain" description="Lipoyl-binding" evidence="12">
    <location>
        <begin position="31"/>
        <end position="113"/>
    </location>
</feature>
<comment type="catalytic activity">
    <reaction evidence="9">
        <text>N(6)-[(R)-dihydrolipoyl]-L-lysyl-[protein] + 2-methylpropanoyl-CoA = N(6)-[(R)-S(8)-2-methylpropanoyldihydrolipoyl]-L-lysyl-[protein] + CoA</text>
        <dbReference type="Rhea" id="RHEA:18865"/>
        <dbReference type="Rhea" id="RHEA-COMP:10475"/>
        <dbReference type="Rhea" id="RHEA-COMP:10497"/>
        <dbReference type="ChEBI" id="CHEBI:57287"/>
        <dbReference type="ChEBI" id="CHEBI:57338"/>
        <dbReference type="ChEBI" id="CHEBI:83100"/>
        <dbReference type="ChEBI" id="CHEBI:83142"/>
        <dbReference type="EC" id="2.3.1.168"/>
    </reaction>
    <physiologicalReaction direction="left-to-right" evidence="9">
        <dbReference type="Rhea" id="RHEA:18866"/>
    </physiologicalReaction>
</comment>
<gene>
    <name evidence="14" type="ORF">BDK51DRAFT_16077</name>
</gene>
<name>A0A4P9W5W0_9FUNG</name>
<dbReference type="InterPro" id="IPR011053">
    <property type="entry name" value="Single_hybrid_motif"/>
</dbReference>
<dbReference type="InterPro" id="IPR004167">
    <property type="entry name" value="PSBD"/>
</dbReference>
<evidence type="ECO:0000313" key="14">
    <source>
        <dbReference type="EMBL" id="RKO86140.1"/>
    </source>
</evidence>
<evidence type="ECO:0000256" key="4">
    <source>
        <dbReference type="ARBA" id="ARBA00022679"/>
    </source>
</evidence>
<dbReference type="PROSITE" id="PS00189">
    <property type="entry name" value="LIPOYL"/>
    <property type="match status" value="1"/>
</dbReference>
<evidence type="ECO:0000256" key="1">
    <source>
        <dbReference type="ARBA" id="ARBA00001938"/>
    </source>
</evidence>
<evidence type="ECO:0000256" key="2">
    <source>
        <dbReference type="ARBA" id="ARBA00004305"/>
    </source>
</evidence>
<protein>
    <recommendedName>
        <fullName evidence="10">Dihydrolipoamide acetyltransferase component of pyruvate dehydrogenase complex</fullName>
        <ecNumber evidence="10">2.3.1.-</ecNumber>
    </recommendedName>
</protein>
<dbReference type="InterPro" id="IPR001078">
    <property type="entry name" value="2-oxoacid_DH_actylTfrase"/>
</dbReference>
<dbReference type="GO" id="GO:0031405">
    <property type="term" value="F:lipoic acid binding"/>
    <property type="evidence" value="ECO:0007669"/>
    <property type="project" value="TreeGrafter"/>
</dbReference>
<keyword evidence="4 10" id="KW-0808">Transferase</keyword>
<dbReference type="OrthoDB" id="15567at2759"/>
<feature type="region of interest" description="Disordered" evidence="11">
    <location>
        <begin position="133"/>
        <end position="153"/>
    </location>
</feature>
<dbReference type="FunFam" id="2.40.50.100:FF:000013">
    <property type="entry name" value="Dihydrolipoamide acetyltransferase component of pyruvate dehydrogenase complex"/>
    <property type="match status" value="1"/>
</dbReference>
<dbReference type="SUPFAM" id="SSF47005">
    <property type="entry name" value="Peripheral subunit-binding domain of 2-oxo acid dehydrogenase complex"/>
    <property type="match status" value="1"/>
</dbReference>
<evidence type="ECO:0000256" key="5">
    <source>
        <dbReference type="ARBA" id="ARBA00022823"/>
    </source>
</evidence>
<dbReference type="Pfam" id="PF02817">
    <property type="entry name" value="E3_binding"/>
    <property type="match status" value="1"/>
</dbReference>
<dbReference type="CDD" id="cd06849">
    <property type="entry name" value="lipoyl_domain"/>
    <property type="match status" value="1"/>
</dbReference>
<dbReference type="EC" id="2.3.1.-" evidence="10"/>
<dbReference type="GO" id="GO:0016407">
    <property type="term" value="F:acetyltransferase activity"/>
    <property type="evidence" value="ECO:0007669"/>
    <property type="project" value="TreeGrafter"/>
</dbReference>
<dbReference type="SUPFAM" id="SSF52777">
    <property type="entry name" value="CoA-dependent acyltransferases"/>
    <property type="match status" value="1"/>
</dbReference>
<dbReference type="Gene3D" id="3.30.559.10">
    <property type="entry name" value="Chloramphenicol acetyltransferase-like domain"/>
    <property type="match status" value="1"/>
</dbReference>
<dbReference type="PANTHER" id="PTHR43178:SF5">
    <property type="entry name" value="LIPOAMIDE ACYLTRANSFERASE COMPONENT OF BRANCHED-CHAIN ALPHA-KETO ACID DEHYDROGENASE COMPLEX, MITOCHONDRIAL"/>
    <property type="match status" value="1"/>
</dbReference>
<dbReference type="InterPro" id="IPR023213">
    <property type="entry name" value="CAT-like_dom_sf"/>
</dbReference>
<dbReference type="Pfam" id="PF00198">
    <property type="entry name" value="2-oxoacid_dh"/>
    <property type="match status" value="1"/>
</dbReference>
<keyword evidence="5 10" id="KW-0450">Lipoyl</keyword>
<comment type="subcellular location">
    <subcellularLocation>
        <location evidence="2">Mitochondrion matrix</location>
    </subcellularLocation>
</comment>
<reference evidence="15" key="1">
    <citation type="journal article" date="2018" name="Nat. Microbiol.">
        <title>Leveraging single-cell genomics to expand the fungal tree of life.</title>
        <authorList>
            <person name="Ahrendt S.R."/>
            <person name="Quandt C.A."/>
            <person name="Ciobanu D."/>
            <person name="Clum A."/>
            <person name="Salamov A."/>
            <person name="Andreopoulos B."/>
            <person name="Cheng J.F."/>
            <person name="Woyke T."/>
            <person name="Pelin A."/>
            <person name="Henrissat B."/>
            <person name="Reynolds N.K."/>
            <person name="Benny G.L."/>
            <person name="Smith M.E."/>
            <person name="James T.Y."/>
            <person name="Grigoriev I.V."/>
        </authorList>
    </citation>
    <scope>NUCLEOTIDE SEQUENCE [LARGE SCALE GENOMIC DNA]</scope>
</reference>
<evidence type="ECO:0000256" key="6">
    <source>
        <dbReference type="ARBA" id="ARBA00022946"/>
    </source>
</evidence>
<dbReference type="GO" id="GO:0045333">
    <property type="term" value="P:cellular respiration"/>
    <property type="evidence" value="ECO:0007669"/>
    <property type="project" value="UniProtKB-ARBA"/>
</dbReference>
<accession>A0A4P9W5W0</accession>
<evidence type="ECO:0000256" key="8">
    <source>
        <dbReference type="ARBA" id="ARBA00023315"/>
    </source>
</evidence>
<evidence type="ECO:0000256" key="10">
    <source>
        <dbReference type="RuleBase" id="RU003423"/>
    </source>
</evidence>
<comment type="cofactor">
    <cofactor evidence="1 10">
        <name>(R)-lipoate</name>
        <dbReference type="ChEBI" id="CHEBI:83088"/>
    </cofactor>
</comment>
<dbReference type="Proteomes" id="UP000269721">
    <property type="component" value="Unassembled WGS sequence"/>
</dbReference>
<dbReference type="InterPro" id="IPR050743">
    <property type="entry name" value="2-oxoacid_DH_E2_comp"/>
</dbReference>
<dbReference type="InterPro" id="IPR003016">
    <property type="entry name" value="2-oxoA_DH_lipoyl-BS"/>
</dbReference>
<keyword evidence="7" id="KW-0496">Mitochondrion</keyword>
<proteinExistence type="inferred from homology"/>
<dbReference type="InterPro" id="IPR000089">
    <property type="entry name" value="Biotin_lipoyl"/>
</dbReference>
<evidence type="ECO:0000256" key="7">
    <source>
        <dbReference type="ARBA" id="ARBA00023128"/>
    </source>
</evidence>
<dbReference type="PROSITE" id="PS51826">
    <property type="entry name" value="PSBD"/>
    <property type="match status" value="1"/>
</dbReference>
<dbReference type="AlphaFoldDB" id="A0A4P9W5W0"/>
<dbReference type="PROSITE" id="PS50968">
    <property type="entry name" value="BIOTINYL_LIPOYL"/>
    <property type="match status" value="1"/>
</dbReference>
<sequence>MDEVTFQARPVPVAASSFVLAARRGYHATSPARQLVPFLLADIGEGITECEVIQWRVLFVKPGEKVEQFTPICEVQSDKAAVEITSRYDGVIRTLYYKTGDVARVGKPLVDIETSGGGEDVVDAPAAAPEPVAVAAAPTSATPTPARPVATKEEREASYVLATPAVRRVARENSVDLNLVAGSGPSGRILKGDVLAYVDGSAAPAVASPAATTLVPLTPIQKAMFKTMTKSLAIPHLGFSEEIVLDSATHLRGTINRMLKEHKHQHSFHKISYMPIFLKAMSLALNKYPIMNACLVDAEDATRARLQYRAAHNIGIAMDTPAG</sequence>
<comment type="similarity">
    <text evidence="3 10">Belongs to the 2-oxoacid dehydrogenase family.</text>
</comment>
<feature type="compositionally biased region" description="Low complexity" evidence="11">
    <location>
        <begin position="133"/>
        <end position="149"/>
    </location>
</feature>
<dbReference type="FunFam" id="4.10.320.10:FF:000002">
    <property type="entry name" value="Dihydrolipoamide acetyltransferase component of pyruvate dehydrogenase complex"/>
    <property type="match status" value="1"/>
</dbReference>
<dbReference type="InterPro" id="IPR036625">
    <property type="entry name" value="E3-bd_dom_sf"/>
</dbReference>
<keyword evidence="15" id="KW-1185">Reference proteome</keyword>
<evidence type="ECO:0000313" key="15">
    <source>
        <dbReference type="Proteomes" id="UP000269721"/>
    </source>
</evidence>
<dbReference type="PANTHER" id="PTHR43178">
    <property type="entry name" value="DIHYDROLIPOAMIDE ACETYLTRANSFERASE COMPONENT OF PYRUVATE DEHYDROGENASE COMPLEX"/>
    <property type="match status" value="1"/>
</dbReference>
<feature type="domain" description="Peripheral subunit-binding (PSBD)" evidence="13">
    <location>
        <begin position="161"/>
        <end position="198"/>
    </location>
</feature>
<dbReference type="EMBL" id="KZ998441">
    <property type="protein sequence ID" value="RKO86140.1"/>
    <property type="molecule type" value="Genomic_DNA"/>
</dbReference>
<dbReference type="Gene3D" id="4.10.320.10">
    <property type="entry name" value="E3-binding domain"/>
    <property type="match status" value="1"/>
</dbReference>
<dbReference type="GO" id="GO:0005759">
    <property type="term" value="C:mitochondrial matrix"/>
    <property type="evidence" value="ECO:0007669"/>
    <property type="project" value="UniProtKB-SubCell"/>
</dbReference>
<evidence type="ECO:0000259" key="12">
    <source>
        <dbReference type="PROSITE" id="PS50968"/>
    </source>
</evidence>